<reference evidence="2 3" key="1">
    <citation type="submission" date="2023-07" db="EMBL/GenBank/DDBJ databases">
        <title>Genomic Encyclopedia of Type Strains, Phase IV (KMG-IV): sequencing the most valuable type-strain genomes for metagenomic binning, comparative biology and taxonomic classification.</title>
        <authorList>
            <person name="Goeker M."/>
        </authorList>
    </citation>
    <scope>NUCLEOTIDE SEQUENCE [LARGE SCALE GENOMIC DNA]</scope>
    <source>
        <strain evidence="2 3">DSM 3770</strain>
    </source>
</reference>
<dbReference type="GO" id="GO:0008889">
    <property type="term" value="F:glycerophosphodiester phosphodiesterase activity"/>
    <property type="evidence" value="ECO:0007669"/>
    <property type="project" value="UniProtKB-EC"/>
</dbReference>
<comment type="caution">
    <text evidence="2">The sequence shown here is derived from an EMBL/GenBank/DDBJ whole genome shotgun (WGS) entry which is preliminary data.</text>
</comment>
<dbReference type="RefSeq" id="WP_237347664.1">
    <property type="nucleotide sequence ID" value="NZ_JABWGX010000045.1"/>
</dbReference>
<dbReference type="InterPro" id="IPR030395">
    <property type="entry name" value="GP_PDE_dom"/>
</dbReference>
<dbReference type="SUPFAM" id="SSF51695">
    <property type="entry name" value="PLC-like phosphodiesterases"/>
    <property type="match status" value="1"/>
</dbReference>
<feature type="domain" description="GP-PDE" evidence="1">
    <location>
        <begin position="9"/>
        <end position="247"/>
    </location>
</feature>
<dbReference type="EC" id="3.1.4.46" evidence="2"/>
<dbReference type="PROSITE" id="PS51704">
    <property type="entry name" value="GP_PDE"/>
    <property type="match status" value="1"/>
</dbReference>
<accession>A0ABU0LIF3</accession>
<dbReference type="InterPro" id="IPR017946">
    <property type="entry name" value="PLC-like_Pdiesterase_TIM-brl"/>
</dbReference>
<dbReference type="Gene3D" id="3.20.20.190">
    <property type="entry name" value="Phosphatidylinositol (PI) phosphodiesterase"/>
    <property type="match status" value="1"/>
</dbReference>
<dbReference type="EMBL" id="JAUSVY010000011">
    <property type="protein sequence ID" value="MDQ0506920.1"/>
    <property type="molecule type" value="Genomic_DNA"/>
</dbReference>
<dbReference type="PANTHER" id="PTHR46211">
    <property type="entry name" value="GLYCEROPHOSPHORYL DIESTER PHOSPHODIESTERASE"/>
    <property type="match status" value="1"/>
</dbReference>
<evidence type="ECO:0000259" key="1">
    <source>
        <dbReference type="PROSITE" id="PS51704"/>
    </source>
</evidence>
<dbReference type="PANTHER" id="PTHR46211:SF1">
    <property type="entry name" value="GLYCEROPHOSPHODIESTER PHOSPHODIESTERASE, CYTOPLASMIC"/>
    <property type="match status" value="1"/>
</dbReference>
<evidence type="ECO:0000313" key="2">
    <source>
        <dbReference type="EMBL" id="MDQ0506920.1"/>
    </source>
</evidence>
<protein>
    <submittedName>
        <fullName evidence="2">Glycerophosphoryl diester phosphodiesterase</fullName>
        <ecNumber evidence="2">3.1.4.46</ecNumber>
    </submittedName>
</protein>
<organism evidence="2 3">
    <name type="scientific">Xanthobacter agilis</name>
    <dbReference type="NCBI Taxonomy" id="47492"/>
    <lineage>
        <taxon>Bacteria</taxon>
        <taxon>Pseudomonadati</taxon>
        <taxon>Pseudomonadota</taxon>
        <taxon>Alphaproteobacteria</taxon>
        <taxon>Hyphomicrobiales</taxon>
        <taxon>Xanthobacteraceae</taxon>
        <taxon>Xanthobacter</taxon>
    </lineage>
</organism>
<dbReference type="Pfam" id="PF03009">
    <property type="entry name" value="GDPD"/>
    <property type="match status" value="1"/>
</dbReference>
<proteinExistence type="predicted"/>
<dbReference type="Proteomes" id="UP001241747">
    <property type="component" value="Unassembled WGS sequence"/>
</dbReference>
<gene>
    <name evidence="2" type="ORF">QOZ94_003735</name>
</gene>
<name>A0ABU0LIF3_XANAG</name>
<evidence type="ECO:0000313" key="3">
    <source>
        <dbReference type="Proteomes" id="UP001241747"/>
    </source>
</evidence>
<sequence length="247" mass="26999">MSALSWLTARPVAHRGLHDAGTGIVENTPSAVDAALQAGFAIEVDLQLSADGVPMVFHDSTLDRLTTGTGPVSARTADELQALPFKATADRIMRLDDLLARVNGRVPLIIELKSEREPNTTLATLAAARIAAYGGHAALMSFDPRLLPTVRAHAPEVPRGIVAELDFSGDDWPGLNPFQRMLLGHLLHWPASRFQFVAFRVADLDALAPRIARWCGLPVLTWTVRTPDERKRAARYADQIIFEGFRP</sequence>
<keyword evidence="3" id="KW-1185">Reference proteome</keyword>
<keyword evidence="2" id="KW-0378">Hydrolase</keyword>